<dbReference type="PANTHER" id="PTHR10963:SF55">
    <property type="entry name" value="GLYCOSIDE HYDROLASE FAMILY 16 PROTEIN"/>
    <property type="match status" value="1"/>
</dbReference>
<dbReference type="SUPFAM" id="SSF49899">
    <property type="entry name" value="Concanavalin A-like lectins/glucanases"/>
    <property type="match status" value="1"/>
</dbReference>
<comment type="caution">
    <text evidence="3">The sequence shown here is derived from an EMBL/GenBank/DDBJ whole genome shotgun (WGS) entry which is preliminary data.</text>
</comment>
<name>A0A7V4KEG5_FERPE</name>
<dbReference type="EMBL" id="DSZZ01000406">
    <property type="protein sequence ID" value="HGU53572.1"/>
    <property type="molecule type" value="Genomic_DNA"/>
</dbReference>
<dbReference type="AlphaFoldDB" id="A0A7V4KEG5"/>
<evidence type="ECO:0000259" key="2">
    <source>
        <dbReference type="PROSITE" id="PS51762"/>
    </source>
</evidence>
<sequence>MLFSEPKFRKYLLVIVSVVFLTFLTTNCLASLKEYESMIKDPRWKLVWSDEFDGKELDTSKWRYDIGNNNGWGNGEWQYYTEGRNAWIEKGMLVIEARKETVKEGNKTFNYTSTRIKTEGKFTVQHGKIEARIKFPYGKGLWPAFWMLGSNFRYVGWPTCGEIDIVEFLGHDKWTAYGTLHGPGYFGSNGIQGRIRLEPPTPDFTSDFHVFGIMWDEEKIVWYVDDKIYHIVTKSAIESRGKAWVFDNDFFIILNLAVGGYWPGYPTNETQFPARMYVDYVRVYQMESDESGEE</sequence>
<dbReference type="CDD" id="cd08023">
    <property type="entry name" value="GH16_laminarinase_like"/>
    <property type="match status" value="1"/>
</dbReference>
<dbReference type="PROSITE" id="PS51762">
    <property type="entry name" value="GH16_2"/>
    <property type="match status" value="1"/>
</dbReference>
<evidence type="ECO:0000256" key="1">
    <source>
        <dbReference type="ARBA" id="ARBA00006865"/>
    </source>
</evidence>
<evidence type="ECO:0000313" key="3">
    <source>
        <dbReference type="EMBL" id="HGU53572.1"/>
    </source>
</evidence>
<proteinExistence type="inferred from homology"/>
<dbReference type="Pfam" id="PF00722">
    <property type="entry name" value="Glyco_hydro_16"/>
    <property type="match status" value="1"/>
</dbReference>
<dbReference type="InterPro" id="IPR000757">
    <property type="entry name" value="Beta-glucanase-like"/>
</dbReference>
<reference evidence="3" key="1">
    <citation type="journal article" date="2020" name="mSystems">
        <title>Genome- and Community-Level Interaction Insights into Carbon Utilization and Element Cycling Functions of Hydrothermarchaeota in Hydrothermal Sediment.</title>
        <authorList>
            <person name="Zhou Z."/>
            <person name="Liu Y."/>
            <person name="Xu W."/>
            <person name="Pan J."/>
            <person name="Luo Z.H."/>
            <person name="Li M."/>
        </authorList>
    </citation>
    <scope>NUCLEOTIDE SEQUENCE [LARGE SCALE GENOMIC DNA]</scope>
    <source>
        <strain evidence="3">SpSt-61</strain>
    </source>
</reference>
<gene>
    <name evidence="3" type="ORF">ENT78_08665</name>
</gene>
<accession>A0A7V4KEG5</accession>
<dbReference type="InterPro" id="IPR050546">
    <property type="entry name" value="Glycosyl_Hydrlase_16"/>
</dbReference>
<keyword evidence="3" id="KW-0378">Hydrolase</keyword>
<feature type="domain" description="GH16" evidence="2">
    <location>
        <begin position="33"/>
        <end position="289"/>
    </location>
</feature>
<dbReference type="PANTHER" id="PTHR10963">
    <property type="entry name" value="GLYCOSYL HYDROLASE-RELATED"/>
    <property type="match status" value="1"/>
</dbReference>
<protein>
    <submittedName>
        <fullName evidence="3">Glycoside hydrolase family 16 protein</fullName>
    </submittedName>
</protein>
<dbReference type="InterPro" id="IPR013320">
    <property type="entry name" value="ConA-like_dom_sf"/>
</dbReference>
<comment type="similarity">
    <text evidence="1">Belongs to the glycosyl hydrolase 16 family.</text>
</comment>
<dbReference type="GO" id="GO:0005975">
    <property type="term" value="P:carbohydrate metabolic process"/>
    <property type="evidence" value="ECO:0007669"/>
    <property type="project" value="InterPro"/>
</dbReference>
<dbReference type="Gene3D" id="2.60.120.200">
    <property type="match status" value="1"/>
</dbReference>
<dbReference type="GO" id="GO:0004553">
    <property type="term" value="F:hydrolase activity, hydrolyzing O-glycosyl compounds"/>
    <property type="evidence" value="ECO:0007669"/>
    <property type="project" value="InterPro"/>
</dbReference>
<organism evidence="3">
    <name type="scientific">Fervidobacterium pennivorans</name>
    <dbReference type="NCBI Taxonomy" id="93466"/>
    <lineage>
        <taxon>Bacteria</taxon>
        <taxon>Thermotogati</taxon>
        <taxon>Thermotogota</taxon>
        <taxon>Thermotogae</taxon>
        <taxon>Thermotogales</taxon>
        <taxon>Fervidobacteriaceae</taxon>
        <taxon>Fervidobacterium</taxon>
    </lineage>
</organism>